<gene>
    <name evidence="1" type="ORF">ETH_00026925</name>
</gene>
<evidence type="ECO:0000313" key="1">
    <source>
        <dbReference type="EMBL" id="CDJ37703.1"/>
    </source>
</evidence>
<accession>U6KQI8</accession>
<organism evidence="1 2">
    <name type="scientific">Eimeria tenella</name>
    <name type="common">Coccidian parasite</name>
    <dbReference type="NCBI Taxonomy" id="5802"/>
    <lineage>
        <taxon>Eukaryota</taxon>
        <taxon>Sar</taxon>
        <taxon>Alveolata</taxon>
        <taxon>Apicomplexa</taxon>
        <taxon>Conoidasida</taxon>
        <taxon>Coccidia</taxon>
        <taxon>Eucoccidiorida</taxon>
        <taxon>Eimeriorina</taxon>
        <taxon>Eimeriidae</taxon>
        <taxon>Eimeria</taxon>
    </lineage>
</organism>
<reference evidence="1" key="1">
    <citation type="submission" date="2013-10" db="EMBL/GenBank/DDBJ databases">
        <title>Genomic analysis of the causative agents of coccidiosis in chickens.</title>
        <authorList>
            <person name="Reid A.J."/>
            <person name="Blake D."/>
            <person name="Billington K."/>
            <person name="Browne H."/>
            <person name="Dunn M."/>
            <person name="Hung S."/>
            <person name="Kawahara F."/>
            <person name="Miranda-Saavedra D."/>
            <person name="Mourier T."/>
            <person name="Nagra H."/>
            <person name="Otto T.D."/>
            <person name="Rawlings N."/>
            <person name="Sanchez A."/>
            <person name="Sanders M."/>
            <person name="Subramaniam C."/>
            <person name="Tay Y."/>
            <person name="Dear P."/>
            <person name="Doerig C."/>
            <person name="Gruber A."/>
            <person name="Parkinson J."/>
            <person name="Shirley M."/>
            <person name="Wan K.L."/>
            <person name="Berriman M."/>
            <person name="Tomley F."/>
            <person name="Pain A."/>
        </authorList>
    </citation>
    <scope>NUCLEOTIDE SEQUENCE [LARGE SCALE GENOMIC DNA]</scope>
    <source>
        <strain evidence="1">Houghton</strain>
    </source>
</reference>
<dbReference type="RefSeq" id="XP_013228541.1">
    <property type="nucleotide sequence ID" value="XM_013373087.1"/>
</dbReference>
<dbReference type="AlphaFoldDB" id="U6KQI8"/>
<proteinExistence type="predicted"/>
<dbReference type="OMA" id="YMLMKDD"/>
<reference evidence="1" key="2">
    <citation type="submission" date="2013-10" db="EMBL/GenBank/DDBJ databases">
        <authorList>
            <person name="Aslett M."/>
        </authorList>
    </citation>
    <scope>NUCLEOTIDE SEQUENCE [LARGE SCALE GENOMIC DNA]</scope>
    <source>
        <strain evidence="1">Houghton</strain>
    </source>
</reference>
<evidence type="ECO:0000313" key="2">
    <source>
        <dbReference type="Proteomes" id="UP000030747"/>
    </source>
</evidence>
<dbReference type="VEuPathDB" id="ToxoDB:ETH_00026925"/>
<dbReference type="VEuPathDB" id="ToxoDB:ETH2_1426000"/>
<dbReference type="Proteomes" id="UP000030747">
    <property type="component" value="Unassembled WGS sequence"/>
</dbReference>
<protein>
    <submittedName>
        <fullName evidence="1">Uncharacterized protein</fullName>
    </submittedName>
</protein>
<sequence length="303" mass="33224">MNIPKTAAMLRGKKAGASWGALRAAANWVSIRSKYSKLWTRHASDLVFVSFGLRFTRVLSLELDGCLRGSVGDIPGGAAATGVALYYLLRDDGSGRKEKESEVRKLSRNDATKEQVLMVLRDILSTQEKMKGLMKKFTQKFFEEECTFEEACAMVAKQHPEDPLGRYGLTMATFDGLLDKFQQDPEVKEAVLSIMGSASTPNPTPAAYQISTDHLIKVHEFMRDELQSLAAEAGSWPKADIKVITLAAQAYVGAKVQKKFGLTGEDIEGAVLLNHKDLSANANFTLVNMAIQKTMNDLVDADA</sequence>
<dbReference type="OrthoDB" id="415865at2759"/>
<keyword evidence="2" id="KW-1185">Reference proteome</keyword>
<name>U6KQI8_EIMTE</name>
<dbReference type="EMBL" id="HG673774">
    <property type="protein sequence ID" value="CDJ37703.1"/>
    <property type="molecule type" value="Genomic_DNA"/>
</dbReference>
<dbReference type="GeneID" id="25254481"/>